<gene>
    <name evidence="9" type="ORF">CFR80_03600</name>
</gene>
<protein>
    <recommendedName>
        <fullName evidence="7">Iron-sulfur cluster carrier protein</fullName>
    </recommendedName>
</protein>
<dbReference type="PANTHER" id="PTHR42961:SF2">
    <property type="entry name" value="IRON-SULFUR PROTEIN NUBPL"/>
    <property type="match status" value="1"/>
</dbReference>
<dbReference type="InterPro" id="IPR027417">
    <property type="entry name" value="P-loop_NTPase"/>
</dbReference>
<evidence type="ECO:0000256" key="3">
    <source>
        <dbReference type="ARBA" id="ARBA00022840"/>
    </source>
</evidence>
<reference evidence="9 10" key="1">
    <citation type="submission" date="2017-07" db="EMBL/GenBank/DDBJ databases">
        <title>A draft genome sequence of Komagataeibacter oboediens LMG 18849.</title>
        <authorList>
            <person name="Skraban J."/>
            <person name="Cleenwerck I."/>
            <person name="Vandamme P."/>
            <person name="Trcek J."/>
        </authorList>
    </citation>
    <scope>NUCLEOTIDE SEQUENCE [LARGE SCALE GENOMIC DNA]</scope>
    <source>
        <strain evidence="9 10">LMG 18849</strain>
    </source>
</reference>
<keyword evidence="2 7" id="KW-0547">Nucleotide-binding</keyword>
<feature type="region of interest" description="Disordered" evidence="8">
    <location>
        <begin position="22"/>
        <end position="49"/>
    </location>
</feature>
<dbReference type="CDD" id="cd02037">
    <property type="entry name" value="Mrp_NBP35"/>
    <property type="match status" value="1"/>
</dbReference>
<dbReference type="SUPFAM" id="SSF117916">
    <property type="entry name" value="Fe-S cluster assembly (FSCA) domain-like"/>
    <property type="match status" value="1"/>
</dbReference>
<dbReference type="InterPro" id="IPR044304">
    <property type="entry name" value="NUBPL-like"/>
</dbReference>
<dbReference type="GO" id="GO:0016887">
    <property type="term" value="F:ATP hydrolysis activity"/>
    <property type="evidence" value="ECO:0007669"/>
    <property type="project" value="UniProtKB-UniRule"/>
</dbReference>
<dbReference type="GO" id="GO:0005524">
    <property type="term" value="F:ATP binding"/>
    <property type="evidence" value="ECO:0007669"/>
    <property type="project" value="UniProtKB-UniRule"/>
</dbReference>
<keyword evidence="3 7" id="KW-0067">ATP-binding</keyword>
<dbReference type="SUPFAM" id="SSF52540">
    <property type="entry name" value="P-loop containing nucleoside triphosphate hydrolases"/>
    <property type="match status" value="1"/>
</dbReference>
<evidence type="ECO:0000256" key="1">
    <source>
        <dbReference type="ARBA" id="ARBA00022723"/>
    </source>
</evidence>
<feature type="binding site" evidence="7">
    <location>
        <begin position="177"/>
        <end position="184"/>
    </location>
    <ligand>
        <name>ATP</name>
        <dbReference type="ChEBI" id="CHEBI:30616"/>
    </ligand>
</feature>
<evidence type="ECO:0000256" key="8">
    <source>
        <dbReference type="SAM" id="MobiDB-lite"/>
    </source>
</evidence>
<dbReference type="GO" id="GO:0051539">
    <property type="term" value="F:4 iron, 4 sulfur cluster binding"/>
    <property type="evidence" value="ECO:0007669"/>
    <property type="project" value="TreeGrafter"/>
</dbReference>
<keyword evidence="4 7" id="KW-0408">Iron</keyword>
<dbReference type="RefSeq" id="WP_083819081.1">
    <property type="nucleotide sequence ID" value="NZ_NKTX01000003.1"/>
</dbReference>
<dbReference type="GO" id="GO:0046872">
    <property type="term" value="F:metal ion binding"/>
    <property type="evidence" value="ECO:0007669"/>
    <property type="project" value="UniProtKB-KW"/>
</dbReference>
<proteinExistence type="inferred from homology"/>
<dbReference type="STRING" id="940286.GCA_000227565_02786"/>
<evidence type="ECO:0000256" key="2">
    <source>
        <dbReference type="ARBA" id="ARBA00022741"/>
    </source>
</evidence>
<keyword evidence="5 7" id="KW-0411">Iron-sulfur</keyword>
<dbReference type="AlphaFoldDB" id="A0A318QVJ4"/>
<dbReference type="EMBL" id="NKTX01000003">
    <property type="protein sequence ID" value="PYD83095.1"/>
    <property type="molecule type" value="Genomic_DNA"/>
</dbReference>
<evidence type="ECO:0000313" key="10">
    <source>
        <dbReference type="Proteomes" id="UP000247417"/>
    </source>
</evidence>
<dbReference type="InterPro" id="IPR000808">
    <property type="entry name" value="Mrp-like_CS"/>
</dbReference>
<dbReference type="PROSITE" id="PS01215">
    <property type="entry name" value="MRP"/>
    <property type="match status" value="1"/>
</dbReference>
<accession>A0A318QVJ4</accession>
<dbReference type="PANTHER" id="PTHR42961">
    <property type="entry name" value="IRON-SULFUR PROTEIN NUBPL"/>
    <property type="match status" value="1"/>
</dbReference>
<keyword evidence="1 7" id="KW-0479">Metal-binding</keyword>
<evidence type="ECO:0000256" key="7">
    <source>
        <dbReference type="HAMAP-Rule" id="MF_02040"/>
    </source>
</evidence>
<dbReference type="GO" id="GO:0016226">
    <property type="term" value="P:iron-sulfur cluster assembly"/>
    <property type="evidence" value="ECO:0007669"/>
    <property type="project" value="InterPro"/>
</dbReference>
<dbReference type="OrthoDB" id="9809679at2"/>
<dbReference type="InterPro" id="IPR019591">
    <property type="entry name" value="Mrp/NBP35_ATP-bd"/>
</dbReference>
<comment type="subunit">
    <text evidence="7">Homodimer.</text>
</comment>
<dbReference type="Proteomes" id="UP000247417">
    <property type="component" value="Unassembled WGS sequence"/>
</dbReference>
<evidence type="ECO:0000313" key="9">
    <source>
        <dbReference type="EMBL" id="PYD83095.1"/>
    </source>
</evidence>
<dbReference type="GO" id="GO:0140663">
    <property type="term" value="F:ATP-dependent FeS chaperone activity"/>
    <property type="evidence" value="ECO:0007669"/>
    <property type="project" value="InterPro"/>
</dbReference>
<feature type="region of interest" description="Disordered" evidence="8">
    <location>
        <begin position="130"/>
        <end position="162"/>
    </location>
</feature>
<evidence type="ECO:0000256" key="6">
    <source>
        <dbReference type="ARBA" id="ARBA00024036"/>
    </source>
</evidence>
<dbReference type="HAMAP" id="MF_02040">
    <property type="entry name" value="Mrp_NBP35"/>
    <property type="match status" value="1"/>
</dbReference>
<sequence>MPRMPDMARGCSADRGCPPFHDSTITGRPFYTRTGHTAASRERTTMTSPDRTTIETVLHRVRTADHATSVADMGSLDAFMMRDGVLHVAIATDRTRAGSLQPLLPELERALVSAVPGCTGASVILTAHRPVSAPPAPQPAPAGGGHRPLNLGGDRASRPATGPLPPGVGVVIAVASGKGGVGKSTTAVNLAVGLGLEGLKVGLLDADVHGPSLPRMMGVGDQPEVRDGRLIPPHKWGISAMSIGMLVDESKAMIWRGPMVMGAIGQLLGDVEWGALDVLVVDMPPGTGDAQLTLAQKTALAGAVIVSTPQDIALLDARRGVAMFEKMNVPVLGVVENMSYFCCPNCNHRTDLFGHGGARAEAEKMGVPFLGEIPLLADIRASADNGAPIVIAAPDSPAGQAYRALAHTVGGALRRLLEQKGKAAR</sequence>
<comment type="function">
    <text evidence="7">Binds and transfers iron-sulfur (Fe-S) clusters to target apoproteins. Can hydrolyze ATP.</text>
</comment>
<evidence type="ECO:0000256" key="4">
    <source>
        <dbReference type="ARBA" id="ARBA00023004"/>
    </source>
</evidence>
<organism evidence="9 10">
    <name type="scientific">Komagataeibacter oboediens</name>
    <dbReference type="NCBI Taxonomy" id="65958"/>
    <lineage>
        <taxon>Bacteria</taxon>
        <taxon>Pseudomonadati</taxon>
        <taxon>Pseudomonadota</taxon>
        <taxon>Alphaproteobacteria</taxon>
        <taxon>Acetobacterales</taxon>
        <taxon>Acetobacteraceae</taxon>
        <taxon>Komagataeibacter</taxon>
    </lineage>
</organism>
<dbReference type="InterPro" id="IPR033756">
    <property type="entry name" value="YlxH/NBP35"/>
</dbReference>
<comment type="similarity">
    <text evidence="6 7">Belongs to the Mrp/NBP35 ATP-binding proteins family.</text>
</comment>
<comment type="caution">
    <text evidence="9">The sequence shown here is derived from an EMBL/GenBank/DDBJ whole genome shotgun (WGS) entry which is preliminary data.</text>
</comment>
<keyword evidence="7" id="KW-0378">Hydrolase</keyword>
<dbReference type="InterPro" id="IPR034904">
    <property type="entry name" value="FSCA_dom_sf"/>
</dbReference>
<evidence type="ECO:0000256" key="5">
    <source>
        <dbReference type="ARBA" id="ARBA00023014"/>
    </source>
</evidence>
<dbReference type="Pfam" id="PF10609">
    <property type="entry name" value="ParA"/>
    <property type="match status" value="1"/>
</dbReference>
<dbReference type="FunFam" id="3.40.50.300:FF:000418">
    <property type="entry name" value="Iron-sulfur cluster carrier protein"/>
    <property type="match status" value="1"/>
</dbReference>
<dbReference type="Gene3D" id="3.40.50.300">
    <property type="entry name" value="P-loop containing nucleotide triphosphate hydrolases"/>
    <property type="match status" value="1"/>
</dbReference>
<name>A0A318QVJ4_9PROT</name>